<feature type="chain" id="PRO_5011696004" description="PsiF repeat-containing protein" evidence="1">
    <location>
        <begin position="31"/>
        <end position="81"/>
    </location>
</feature>
<evidence type="ECO:0000313" key="3">
    <source>
        <dbReference type="Proteomes" id="UP000198552"/>
    </source>
</evidence>
<dbReference type="InterPro" id="IPR006311">
    <property type="entry name" value="TAT_signal"/>
</dbReference>
<dbReference type="EMBL" id="FNHP01000003">
    <property type="protein sequence ID" value="SDM20131.1"/>
    <property type="molecule type" value="Genomic_DNA"/>
</dbReference>
<evidence type="ECO:0008006" key="4">
    <source>
        <dbReference type="Google" id="ProtNLM"/>
    </source>
</evidence>
<accession>A0A1G9RAG3</accession>
<dbReference type="Proteomes" id="UP000198552">
    <property type="component" value="Unassembled WGS sequence"/>
</dbReference>
<reference evidence="3" key="1">
    <citation type="submission" date="2016-10" db="EMBL/GenBank/DDBJ databases">
        <authorList>
            <person name="Varghese N."/>
            <person name="Submissions S."/>
        </authorList>
    </citation>
    <scope>NUCLEOTIDE SEQUENCE [LARGE SCALE GENOMIC DNA]</scope>
    <source>
        <strain evidence="3">EPL6</strain>
    </source>
</reference>
<dbReference type="PROSITE" id="PS51318">
    <property type="entry name" value="TAT"/>
    <property type="match status" value="1"/>
</dbReference>
<gene>
    <name evidence="2" type="ORF">SAMN05428957_103135</name>
</gene>
<dbReference type="AlphaFoldDB" id="A0A1G9RAG3"/>
<dbReference type="RefSeq" id="WP_139182716.1">
    <property type="nucleotide sequence ID" value="NZ_FNHP01000003.1"/>
</dbReference>
<keyword evidence="3" id="KW-1185">Reference proteome</keyword>
<organism evidence="2 3">
    <name type="scientific">Oryzisolibacter propanilivorax</name>
    <dbReference type="NCBI Taxonomy" id="1527607"/>
    <lineage>
        <taxon>Bacteria</taxon>
        <taxon>Pseudomonadati</taxon>
        <taxon>Pseudomonadota</taxon>
        <taxon>Betaproteobacteria</taxon>
        <taxon>Burkholderiales</taxon>
        <taxon>Comamonadaceae</taxon>
        <taxon>Oryzisolibacter</taxon>
    </lineage>
</organism>
<sequence length="81" mass="8793">MSLSPRSCLRLLAFAATLGLGASLTTPALAAKASAVKKTKMVKVKHQQNNSQESSAERDRRLYRECRGRPNAGACLGYTQR</sequence>
<dbReference type="STRING" id="1527607.SAMN05428957_103135"/>
<evidence type="ECO:0000256" key="1">
    <source>
        <dbReference type="SAM" id="SignalP"/>
    </source>
</evidence>
<keyword evidence="1" id="KW-0732">Signal</keyword>
<protein>
    <recommendedName>
        <fullName evidence="4">PsiF repeat-containing protein</fullName>
    </recommendedName>
</protein>
<feature type="signal peptide" evidence="1">
    <location>
        <begin position="1"/>
        <end position="30"/>
    </location>
</feature>
<evidence type="ECO:0000313" key="2">
    <source>
        <dbReference type="EMBL" id="SDM20131.1"/>
    </source>
</evidence>
<dbReference type="OrthoDB" id="8913726at2"/>
<name>A0A1G9RAG3_9BURK</name>
<proteinExistence type="predicted"/>